<dbReference type="Gene3D" id="1.10.510.10">
    <property type="entry name" value="Transferase(Phosphotransferase) domain 1"/>
    <property type="match status" value="1"/>
</dbReference>
<accession>A0A3S3MP13</accession>
<dbReference type="PANTHER" id="PTHR45927">
    <property type="entry name" value="LYSM-DOMAIN RECEPTOR-LIKE KINASE-RELATED"/>
    <property type="match status" value="1"/>
</dbReference>
<dbReference type="Proteomes" id="UP000283530">
    <property type="component" value="Unassembled WGS sequence"/>
</dbReference>
<dbReference type="InterPro" id="IPR052611">
    <property type="entry name" value="Plant_RLK_LysM"/>
</dbReference>
<reference evidence="2 3" key="1">
    <citation type="journal article" date="2019" name="Nat. Plants">
        <title>Stout camphor tree genome fills gaps in understanding of flowering plant genome evolution.</title>
        <authorList>
            <person name="Chaw S.M."/>
            <person name="Liu Y.C."/>
            <person name="Wu Y.W."/>
            <person name="Wang H.Y."/>
            <person name="Lin C.I."/>
            <person name="Wu C.S."/>
            <person name="Ke H.M."/>
            <person name="Chang L.Y."/>
            <person name="Hsu C.Y."/>
            <person name="Yang H.T."/>
            <person name="Sudianto E."/>
            <person name="Hsu M.H."/>
            <person name="Wu K.P."/>
            <person name="Wang L.N."/>
            <person name="Leebens-Mack J.H."/>
            <person name="Tsai I.J."/>
        </authorList>
    </citation>
    <scope>NUCLEOTIDE SEQUENCE [LARGE SCALE GENOMIC DNA]</scope>
    <source>
        <strain evidence="3">cv. Chaw 1501</strain>
        <tissue evidence="2">Young leaves</tissue>
    </source>
</reference>
<dbReference type="OrthoDB" id="4062651at2759"/>
<gene>
    <name evidence="2" type="ORF">CKAN_00844400</name>
</gene>
<dbReference type="SUPFAM" id="SSF56112">
    <property type="entry name" value="Protein kinase-like (PK-like)"/>
    <property type="match status" value="1"/>
</dbReference>
<keyword evidence="3" id="KW-1185">Reference proteome</keyword>
<organism evidence="2 3">
    <name type="scientific">Cinnamomum micranthum f. kanehirae</name>
    <dbReference type="NCBI Taxonomy" id="337451"/>
    <lineage>
        <taxon>Eukaryota</taxon>
        <taxon>Viridiplantae</taxon>
        <taxon>Streptophyta</taxon>
        <taxon>Embryophyta</taxon>
        <taxon>Tracheophyta</taxon>
        <taxon>Spermatophyta</taxon>
        <taxon>Magnoliopsida</taxon>
        <taxon>Magnoliidae</taxon>
        <taxon>Laurales</taxon>
        <taxon>Lauraceae</taxon>
        <taxon>Cinnamomum</taxon>
    </lineage>
</organism>
<dbReference type="InterPro" id="IPR000719">
    <property type="entry name" value="Prot_kinase_dom"/>
</dbReference>
<dbReference type="Pfam" id="PF00069">
    <property type="entry name" value="Pkinase"/>
    <property type="match status" value="1"/>
</dbReference>
<feature type="domain" description="Protein kinase" evidence="1">
    <location>
        <begin position="1"/>
        <end position="225"/>
    </location>
</feature>
<dbReference type="GO" id="GO:0005524">
    <property type="term" value="F:ATP binding"/>
    <property type="evidence" value="ECO:0007669"/>
    <property type="project" value="InterPro"/>
</dbReference>
<protein>
    <submittedName>
        <fullName evidence="2">T-complex protein 1 subunit gamma</fullName>
    </submittedName>
</protein>
<evidence type="ECO:0000313" key="3">
    <source>
        <dbReference type="Proteomes" id="UP000283530"/>
    </source>
</evidence>
<dbReference type="EMBL" id="QPKB01000003">
    <property type="protein sequence ID" value="RWR79845.1"/>
    <property type="molecule type" value="Genomic_DNA"/>
</dbReference>
<evidence type="ECO:0000313" key="2">
    <source>
        <dbReference type="EMBL" id="RWR79845.1"/>
    </source>
</evidence>
<dbReference type="PANTHER" id="PTHR45927:SF6">
    <property type="entry name" value="PROTEIN LYK5"/>
    <property type="match status" value="1"/>
</dbReference>
<dbReference type="AlphaFoldDB" id="A0A3S3MP13"/>
<dbReference type="PROSITE" id="PS50011">
    <property type="entry name" value="PROTEIN_KINASE_DOM"/>
    <property type="match status" value="1"/>
</dbReference>
<comment type="caution">
    <text evidence="2">The sequence shown here is derived from an EMBL/GenBank/DDBJ whole genome shotgun (WGS) entry which is preliminary data.</text>
</comment>
<proteinExistence type="predicted"/>
<sequence length="240" mass="27540">MSPFDLFFKKKKKRHPILGRRQGEEGVLEDGARLLKEVISSCDGRGCYPIRMYSAKEIEEAIPQRWVLLLLRGNSRRPPNYHQGTAAYLDPDYVITRIVSEKTDVYSYGVVLYELFSGKAHKELIEVFNGKARGELNEKTCREFIELFSRMELREMNEIPVGLSDFIREEIDEKEMALKLILGNGLSMNVRQVEQAMACMELAGKCIKYNPDERPPMKDVTQQLLQIERAELSPQSSSSS</sequence>
<dbReference type="InterPro" id="IPR011009">
    <property type="entry name" value="Kinase-like_dom_sf"/>
</dbReference>
<evidence type="ECO:0000259" key="1">
    <source>
        <dbReference type="PROSITE" id="PS50011"/>
    </source>
</evidence>
<name>A0A3S3MP13_9MAGN</name>
<dbReference type="GO" id="GO:0004672">
    <property type="term" value="F:protein kinase activity"/>
    <property type="evidence" value="ECO:0007669"/>
    <property type="project" value="InterPro"/>
</dbReference>